<dbReference type="NCBIfam" id="TIGR01640">
    <property type="entry name" value="F_box_assoc_1"/>
    <property type="match status" value="1"/>
</dbReference>
<dbReference type="InterPro" id="IPR013187">
    <property type="entry name" value="F-box-assoc_dom_typ3"/>
</dbReference>
<dbReference type="InterPro" id="IPR017451">
    <property type="entry name" value="F-box-assoc_interact_dom"/>
</dbReference>
<name>A0ABC8IWW7_ERUVS</name>
<feature type="domain" description="F-box associated beta-propeller type 3" evidence="1">
    <location>
        <begin position="6"/>
        <end position="113"/>
    </location>
</feature>
<proteinExistence type="predicted"/>
<evidence type="ECO:0000259" key="1">
    <source>
        <dbReference type="Pfam" id="PF08268"/>
    </source>
</evidence>
<reference evidence="2 3" key="1">
    <citation type="submission" date="2022-03" db="EMBL/GenBank/DDBJ databases">
        <authorList>
            <person name="Macdonald S."/>
            <person name="Ahmed S."/>
            <person name="Newling K."/>
        </authorList>
    </citation>
    <scope>NUCLEOTIDE SEQUENCE [LARGE SCALE GENOMIC DNA]</scope>
</reference>
<dbReference type="AlphaFoldDB" id="A0ABC8IWW7"/>
<dbReference type="PANTHER" id="PTHR31111">
    <property type="entry name" value="BNAA05G37150D PROTEIN-RELATED"/>
    <property type="match status" value="1"/>
</dbReference>
<protein>
    <recommendedName>
        <fullName evidence="1">F-box associated beta-propeller type 3 domain-containing protein</fullName>
    </recommendedName>
</protein>
<dbReference type="Proteomes" id="UP001642260">
    <property type="component" value="Unassembled WGS sequence"/>
</dbReference>
<gene>
    <name evidence="2" type="ORF">ERUC_LOCUS3567</name>
</gene>
<accession>A0ABC8IWW7</accession>
<dbReference type="EMBL" id="CAKOAT010059599">
    <property type="protein sequence ID" value="CAH8304170.1"/>
    <property type="molecule type" value="Genomic_DNA"/>
</dbReference>
<sequence length="124" mass="14459">MLPQYFTHFFIGHDPVGDQYKILCVITGLPCQEELEEDEQVELESIPESMTEHWVFALEAGGSWKRVAKDFHTHYPSPIQVTMNEFLYYLTWDDLHTCDLVSFNIRSEELSMMLEMGYISLTSS</sequence>
<dbReference type="PANTHER" id="PTHR31111:SF14">
    <property type="entry name" value="F-BOX ASSOCIATED DOMAIN-CONTAINING PROTEIN"/>
    <property type="match status" value="1"/>
</dbReference>
<evidence type="ECO:0000313" key="3">
    <source>
        <dbReference type="Proteomes" id="UP001642260"/>
    </source>
</evidence>
<keyword evidence="3" id="KW-1185">Reference proteome</keyword>
<evidence type="ECO:0000313" key="2">
    <source>
        <dbReference type="EMBL" id="CAH8304170.1"/>
    </source>
</evidence>
<dbReference type="Pfam" id="PF08268">
    <property type="entry name" value="FBA_3"/>
    <property type="match status" value="1"/>
</dbReference>
<organism evidence="2 3">
    <name type="scientific">Eruca vesicaria subsp. sativa</name>
    <name type="common">Garden rocket</name>
    <name type="synonym">Eruca sativa</name>
    <dbReference type="NCBI Taxonomy" id="29727"/>
    <lineage>
        <taxon>Eukaryota</taxon>
        <taxon>Viridiplantae</taxon>
        <taxon>Streptophyta</taxon>
        <taxon>Embryophyta</taxon>
        <taxon>Tracheophyta</taxon>
        <taxon>Spermatophyta</taxon>
        <taxon>Magnoliopsida</taxon>
        <taxon>eudicotyledons</taxon>
        <taxon>Gunneridae</taxon>
        <taxon>Pentapetalae</taxon>
        <taxon>rosids</taxon>
        <taxon>malvids</taxon>
        <taxon>Brassicales</taxon>
        <taxon>Brassicaceae</taxon>
        <taxon>Brassiceae</taxon>
        <taxon>Eruca</taxon>
    </lineage>
</organism>
<comment type="caution">
    <text evidence="2">The sequence shown here is derived from an EMBL/GenBank/DDBJ whole genome shotgun (WGS) entry which is preliminary data.</text>
</comment>